<accession>A0A8J5N412</accession>
<evidence type="ECO:0000256" key="2">
    <source>
        <dbReference type="ARBA" id="ARBA00022803"/>
    </source>
</evidence>
<dbReference type="Gene3D" id="1.25.40.10">
    <property type="entry name" value="Tetratricopeptide repeat domain"/>
    <property type="match status" value="1"/>
</dbReference>
<dbReference type="Proteomes" id="UP000747542">
    <property type="component" value="Unassembled WGS sequence"/>
</dbReference>
<dbReference type="GO" id="GO:0101031">
    <property type="term" value="C:protein folding chaperone complex"/>
    <property type="evidence" value="ECO:0007669"/>
    <property type="project" value="TreeGrafter"/>
</dbReference>
<protein>
    <recommendedName>
        <fullName evidence="4">RNA polymerase II-associated protein 3</fullName>
    </recommendedName>
</protein>
<feature type="compositionally biased region" description="Basic and acidic residues" evidence="7">
    <location>
        <begin position="36"/>
        <end position="46"/>
    </location>
</feature>
<evidence type="ECO:0000256" key="6">
    <source>
        <dbReference type="SAM" id="Coils"/>
    </source>
</evidence>
<feature type="region of interest" description="Disordered" evidence="7">
    <location>
        <begin position="250"/>
        <end position="279"/>
    </location>
</feature>
<dbReference type="SMART" id="SM00028">
    <property type="entry name" value="TPR"/>
    <property type="match status" value="3"/>
</dbReference>
<feature type="coiled-coil region" evidence="6">
    <location>
        <begin position="188"/>
        <end position="215"/>
    </location>
</feature>
<comment type="similarity">
    <text evidence="3">Belongs to the RPAP3 family.</text>
</comment>
<feature type="compositionally biased region" description="Basic and acidic residues" evidence="7">
    <location>
        <begin position="76"/>
        <end position="85"/>
    </location>
</feature>
<comment type="caution">
    <text evidence="9">The sequence shown here is derived from an EMBL/GenBank/DDBJ whole genome shotgun (WGS) entry which is preliminary data.</text>
</comment>
<feature type="repeat" description="TPR" evidence="5">
    <location>
        <begin position="94"/>
        <end position="127"/>
    </location>
</feature>
<dbReference type="PANTHER" id="PTHR46423:SF1">
    <property type="entry name" value="RNA POLYMERASE II-ASSOCIATED PROTEIN 3"/>
    <property type="match status" value="1"/>
</dbReference>
<dbReference type="SUPFAM" id="SSF48452">
    <property type="entry name" value="TPR-like"/>
    <property type="match status" value="1"/>
</dbReference>
<dbReference type="Pfam" id="PF13181">
    <property type="entry name" value="TPR_8"/>
    <property type="match status" value="2"/>
</dbReference>
<feature type="region of interest" description="Disordered" evidence="7">
    <location>
        <begin position="347"/>
        <end position="373"/>
    </location>
</feature>
<feature type="compositionally biased region" description="Polar residues" evidence="7">
    <location>
        <begin position="265"/>
        <end position="274"/>
    </location>
</feature>
<dbReference type="InterPro" id="IPR025986">
    <property type="entry name" value="RPAP3-like_C"/>
</dbReference>
<feature type="compositionally biased region" description="Polar residues" evidence="7">
    <location>
        <begin position="47"/>
        <end position="69"/>
    </location>
</feature>
<name>A0A8J5N412_HOMAM</name>
<reference evidence="9" key="1">
    <citation type="journal article" date="2021" name="Sci. Adv.">
        <title>The American lobster genome reveals insights on longevity, neural, and immune adaptations.</title>
        <authorList>
            <person name="Polinski J.M."/>
            <person name="Zimin A.V."/>
            <person name="Clark K.F."/>
            <person name="Kohn A.B."/>
            <person name="Sadowski N."/>
            <person name="Timp W."/>
            <person name="Ptitsyn A."/>
            <person name="Khanna P."/>
            <person name="Romanova D.Y."/>
            <person name="Williams P."/>
            <person name="Greenwood S.J."/>
            <person name="Moroz L.L."/>
            <person name="Walt D.R."/>
            <person name="Bodnar A.G."/>
        </authorList>
    </citation>
    <scope>NUCLEOTIDE SEQUENCE</scope>
    <source>
        <strain evidence="9">GMGI-L3</strain>
    </source>
</reference>
<dbReference type="EMBL" id="JAHLQT010010484">
    <property type="protein sequence ID" value="KAG7172719.1"/>
    <property type="molecule type" value="Genomic_DNA"/>
</dbReference>
<feature type="repeat" description="TPR" evidence="5">
    <location>
        <begin position="162"/>
        <end position="195"/>
    </location>
</feature>
<keyword evidence="10" id="KW-1185">Reference proteome</keyword>
<dbReference type="InterPro" id="IPR011990">
    <property type="entry name" value="TPR-like_helical_dom_sf"/>
</dbReference>
<feature type="region of interest" description="Disordered" evidence="7">
    <location>
        <begin position="36"/>
        <end position="85"/>
    </location>
</feature>
<evidence type="ECO:0000256" key="1">
    <source>
        <dbReference type="ARBA" id="ARBA00022737"/>
    </source>
</evidence>
<dbReference type="PROSITE" id="PS50005">
    <property type="entry name" value="TPR"/>
    <property type="match status" value="2"/>
</dbReference>
<sequence>MEKTSSLVLQKNIKDNCDDLQDFLKDLNKWEKEIRAEDEKLCDSSKEGNTNTEKLETSSGKGTPRNSSGDSKRRKNEGENVKKKDRIPAHDYAAWEKFDVGNKLYGSGKLDDAIAKYTQGMALDPTNAVLPANRAMAYIKLNKYTAAEADCNRSLKLEAGYIKAYLRRATCRIKLGKSELAIKDYQKVLQLESWNKEAKKELEKLEGKQSIKDEKTGAPIKLVTKAVSNQENANSISTVETKILPCEKSSQLGEPKKQEKDSASHQKQNGNNVCDNPLSKAKKEQCGKKLKIVEVNSQQDLSANPVDPNCILPVEKPPHLRSTKPLKRIPVVDVLTQEDIQKLPVSSVSNQKTSPKKHTHIKNTTPKLTTGATTTPTKIEENQKMSTALPSLPKTSHQFTQDWNSLSRQTLQAVKYLKMIQPAFFSTVDIEADTVISVMSVLNSEEVSPTLAANYLIALSKSNGFSVNIMFFDDTQRKGRSHL</sequence>
<evidence type="ECO:0000256" key="4">
    <source>
        <dbReference type="ARBA" id="ARBA00040133"/>
    </source>
</evidence>
<dbReference type="AlphaFoldDB" id="A0A8J5N412"/>
<evidence type="ECO:0000313" key="9">
    <source>
        <dbReference type="EMBL" id="KAG7172719.1"/>
    </source>
</evidence>
<keyword evidence="1" id="KW-0677">Repeat</keyword>
<evidence type="ECO:0000313" key="10">
    <source>
        <dbReference type="Proteomes" id="UP000747542"/>
    </source>
</evidence>
<dbReference type="InterPro" id="IPR019734">
    <property type="entry name" value="TPR_rpt"/>
</dbReference>
<evidence type="ECO:0000256" key="5">
    <source>
        <dbReference type="PROSITE-ProRule" id="PRU00339"/>
    </source>
</evidence>
<organism evidence="9 10">
    <name type="scientific">Homarus americanus</name>
    <name type="common">American lobster</name>
    <dbReference type="NCBI Taxonomy" id="6706"/>
    <lineage>
        <taxon>Eukaryota</taxon>
        <taxon>Metazoa</taxon>
        <taxon>Ecdysozoa</taxon>
        <taxon>Arthropoda</taxon>
        <taxon>Crustacea</taxon>
        <taxon>Multicrustacea</taxon>
        <taxon>Malacostraca</taxon>
        <taxon>Eumalacostraca</taxon>
        <taxon>Eucarida</taxon>
        <taxon>Decapoda</taxon>
        <taxon>Pleocyemata</taxon>
        <taxon>Astacidea</taxon>
        <taxon>Nephropoidea</taxon>
        <taxon>Nephropidae</taxon>
        <taxon>Homarus</taxon>
    </lineage>
</organism>
<dbReference type="Pfam" id="PF13877">
    <property type="entry name" value="RPAP3_C"/>
    <property type="match status" value="1"/>
</dbReference>
<feature type="compositionally biased region" description="Low complexity" evidence="7">
    <location>
        <begin position="364"/>
        <end position="373"/>
    </location>
</feature>
<keyword evidence="6" id="KW-0175">Coiled coil</keyword>
<feature type="domain" description="RNA-polymerase II-associated protein 3-like C-terminal" evidence="8">
    <location>
        <begin position="393"/>
        <end position="477"/>
    </location>
</feature>
<evidence type="ECO:0000256" key="3">
    <source>
        <dbReference type="ARBA" id="ARBA00038275"/>
    </source>
</evidence>
<feature type="compositionally biased region" description="Basic and acidic residues" evidence="7">
    <location>
        <begin position="254"/>
        <end position="264"/>
    </location>
</feature>
<evidence type="ECO:0000259" key="8">
    <source>
        <dbReference type="Pfam" id="PF13877"/>
    </source>
</evidence>
<dbReference type="InterPro" id="IPR051966">
    <property type="entry name" value="RPAP3"/>
</dbReference>
<gene>
    <name evidence="9" type="primary">Rpap3-L</name>
    <name evidence="9" type="ORF">Hamer_G006946</name>
</gene>
<evidence type="ECO:0000256" key="7">
    <source>
        <dbReference type="SAM" id="MobiDB-lite"/>
    </source>
</evidence>
<proteinExistence type="inferred from homology"/>
<dbReference type="PANTHER" id="PTHR46423">
    <property type="entry name" value="RNA POLYMERASE II-ASSOCIATED PROTEIN 3"/>
    <property type="match status" value="1"/>
</dbReference>
<keyword evidence="2 5" id="KW-0802">TPR repeat</keyword>